<dbReference type="EMBL" id="DXGH01000007">
    <property type="protein sequence ID" value="HIW80163.1"/>
    <property type="molecule type" value="Genomic_DNA"/>
</dbReference>
<name>A0A9D1R289_9FIRM</name>
<comment type="caution">
    <text evidence="1">The sequence shown here is derived from an EMBL/GenBank/DDBJ whole genome shotgun (WGS) entry which is preliminary data.</text>
</comment>
<organism evidence="1 2">
    <name type="scientific">Candidatus Acetatifactor stercoripullorum</name>
    <dbReference type="NCBI Taxonomy" id="2838414"/>
    <lineage>
        <taxon>Bacteria</taxon>
        <taxon>Bacillati</taxon>
        <taxon>Bacillota</taxon>
        <taxon>Clostridia</taxon>
        <taxon>Lachnospirales</taxon>
        <taxon>Lachnospiraceae</taxon>
        <taxon>Acetatifactor</taxon>
    </lineage>
</organism>
<sequence>MFETKKTLIVVYKDELLMNQLKKMVETHDDNDESVVGTRDDSINIVSWTEKVWLGNKKAGNIQGKILFLGDIKGTDKLIPVIDEKFDDCGVKYGWAGNQAVLFADPKSLTDRKAYDDFLNKLSELPVPSFLKTMKENVVSTGTDPELEDAENPEVEVLAEDGKVVKPKTPKLFKAVQRAIESGTEVIGKVGNHVAMRSEELFRNKSLMKRQMLFYGVIHLYNNGLEKFMNR</sequence>
<evidence type="ECO:0000313" key="1">
    <source>
        <dbReference type="EMBL" id="HIW80163.1"/>
    </source>
</evidence>
<gene>
    <name evidence="1" type="ORF">H9742_01330</name>
</gene>
<reference evidence="1" key="1">
    <citation type="journal article" date="2021" name="PeerJ">
        <title>Extensive microbial diversity within the chicken gut microbiome revealed by metagenomics and culture.</title>
        <authorList>
            <person name="Gilroy R."/>
            <person name="Ravi A."/>
            <person name="Getino M."/>
            <person name="Pursley I."/>
            <person name="Horton D.L."/>
            <person name="Alikhan N.F."/>
            <person name="Baker D."/>
            <person name="Gharbi K."/>
            <person name="Hall N."/>
            <person name="Watson M."/>
            <person name="Adriaenssens E.M."/>
            <person name="Foster-Nyarko E."/>
            <person name="Jarju S."/>
            <person name="Secka A."/>
            <person name="Antonio M."/>
            <person name="Oren A."/>
            <person name="Chaudhuri R.R."/>
            <person name="La Ragione R."/>
            <person name="Hildebrand F."/>
            <person name="Pallen M.J."/>
        </authorList>
    </citation>
    <scope>NUCLEOTIDE SEQUENCE</scope>
    <source>
        <strain evidence="1">CHK195-6426</strain>
    </source>
</reference>
<protein>
    <submittedName>
        <fullName evidence="1">Uncharacterized protein</fullName>
    </submittedName>
</protein>
<reference evidence="1" key="2">
    <citation type="submission" date="2021-04" db="EMBL/GenBank/DDBJ databases">
        <authorList>
            <person name="Gilroy R."/>
        </authorList>
    </citation>
    <scope>NUCLEOTIDE SEQUENCE</scope>
    <source>
        <strain evidence="1">CHK195-6426</strain>
    </source>
</reference>
<accession>A0A9D1R289</accession>
<proteinExistence type="predicted"/>
<evidence type="ECO:0000313" key="2">
    <source>
        <dbReference type="Proteomes" id="UP000824265"/>
    </source>
</evidence>
<dbReference type="AlphaFoldDB" id="A0A9D1R289"/>
<dbReference type="Proteomes" id="UP000824265">
    <property type="component" value="Unassembled WGS sequence"/>
</dbReference>